<comment type="caution">
    <text evidence="1">The sequence shown here is derived from an EMBL/GenBank/DDBJ whole genome shotgun (WGS) entry which is preliminary data.</text>
</comment>
<accession>A0AAW0ANP3</accession>
<reference evidence="1 2" key="1">
    <citation type="submission" date="2024-01" db="EMBL/GenBank/DDBJ databases">
        <title>A draft genome for a cacao thread blight-causing isolate of Paramarasmius palmivorus.</title>
        <authorList>
            <person name="Baruah I.K."/>
            <person name="Bukari Y."/>
            <person name="Amoako-Attah I."/>
            <person name="Meinhardt L.W."/>
            <person name="Bailey B.A."/>
            <person name="Cohen S.P."/>
        </authorList>
    </citation>
    <scope>NUCLEOTIDE SEQUENCE [LARGE SCALE GENOMIC DNA]</scope>
    <source>
        <strain evidence="1 2">GH-12</strain>
    </source>
</reference>
<name>A0AAW0ANP3_9AGAR</name>
<proteinExistence type="predicted"/>
<dbReference type="EMBL" id="JAYKXP010000361">
    <property type="protein sequence ID" value="KAK7014463.1"/>
    <property type="molecule type" value="Genomic_DNA"/>
</dbReference>
<sequence>MSALHDLPLLSQLTACDIGTEDPIERFYLNSADREDAIPWRFYSLEFYMGLNYGEIDPKMSPNIIYVRSSIKKLLEEEKLALIPQEHVIDTLLDVQKHNCSCQSKLYERIRYTERLPQREYDYCIRLIGSEVSLSIISPDGTRQAYPSLSENTPRFRSSASILLVLSNTARTLFKRIAWRGIQSRSIAESKVLFLQRQWRMPPSTFEAKPNWQALTHPFDRTHDIVADLFDPKKEEPVPELIPDTSSSSSESSLDTELALHPEEWIQNPGTTRWARRIKKIIGRNLPFEQEVTNDNQLESYAKEKCRPYEEVMRTSRVSVRFEPYLRRKPERRSWDDISIGFL</sequence>
<evidence type="ECO:0000313" key="2">
    <source>
        <dbReference type="Proteomes" id="UP001383192"/>
    </source>
</evidence>
<dbReference type="AlphaFoldDB" id="A0AAW0ANP3"/>
<evidence type="ECO:0000313" key="1">
    <source>
        <dbReference type="EMBL" id="KAK7014463.1"/>
    </source>
</evidence>
<dbReference type="Proteomes" id="UP001383192">
    <property type="component" value="Unassembled WGS sequence"/>
</dbReference>
<keyword evidence="2" id="KW-1185">Reference proteome</keyword>
<gene>
    <name evidence="1" type="ORF">VNI00_019341</name>
</gene>
<protein>
    <submittedName>
        <fullName evidence="1">Uncharacterized protein</fullName>
    </submittedName>
</protein>
<organism evidence="1 2">
    <name type="scientific">Paramarasmius palmivorus</name>
    <dbReference type="NCBI Taxonomy" id="297713"/>
    <lineage>
        <taxon>Eukaryota</taxon>
        <taxon>Fungi</taxon>
        <taxon>Dikarya</taxon>
        <taxon>Basidiomycota</taxon>
        <taxon>Agaricomycotina</taxon>
        <taxon>Agaricomycetes</taxon>
        <taxon>Agaricomycetidae</taxon>
        <taxon>Agaricales</taxon>
        <taxon>Marasmiineae</taxon>
        <taxon>Marasmiaceae</taxon>
        <taxon>Paramarasmius</taxon>
    </lineage>
</organism>